<proteinExistence type="predicted"/>
<dbReference type="EMBL" id="GGEC01013041">
    <property type="protein sequence ID" value="MBW93524.1"/>
    <property type="molecule type" value="Transcribed_RNA"/>
</dbReference>
<organism evidence="1">
    <name type="scientific">Rhizophora mucronata</name>
    <name type="common">Asiatic mangrove</name>
    <dbReference type="NCBI Taxonomy" id="61149"/>
    <lineage>
        <taxon>Eukaryota</taxon>
        <taxon>Viridiplantae</taxon>
        <taxon>Streptophyta</taxon>
        <taxon>Embryophyta</taxon>
        <taxon>Tracheophyta</taxon>
        <taxon>Spermatophyta</taxon>
        <taxon>Magnoliopsida</taxon>
        <taxon>eudicotyledons</taxon>
        <taxon>Gunneridae</taxon>
        <taxon>Pentapetalae</taxon>
        <taxon>rosids</taxon>
        <taxon>fabids</taxon>
        <taxon>Malpighiales</taxon>
        <taxon>Rhizophoraceae</taxon>
        <taxon>Rhizophora</taxon>
    </lineage>
</organism>
<name>A0A2P2JJA5_RHIMU</name>
<dbReference type="AlphaFoldDB" id="A0A2P2JJA5"/>
<accession>A0A2P2JJA5</accession>
<reference evidence="1" key="1">
    <citation type="submission" date="2018-02" db="EMBL/GenBank/DDBJ databases">
        <title>Rhizophora mucronata_Transcriptome.</title>
        <authorList>
            <person name="Meera S.P."/>
            <person name="Sreeshan A."/>
            <person name="Augustine A."/>
        </authorList>
    </citation>
    <scope>NUCLEOTIDE SEQUENCE</scope>
    <source>
        <tissue evidence="1">Leaf</tissue>
    </source>
</reference>
<sequence length="108" mass="12392">MTGIRKTIGRRVMLRQLHPTIMMVGQVGMMPKMMHMMTVFTRVQLTRKLLVIMGSLTPLGPGEAFFKVSVLLSLWCSSFAWKYMGLINWELSISTMYFLNSIQKLSES</sequence>
<evidence type="ECO:0000313" key="1">
    <source>
        <dbReference type="EMBL" id="MBW93524.1"/>
    </source>
</evidence>
<protein>
    <submittedName>
        <fullName evidence="1">Arf gtpase-activating protein</fullName>
    </submittedName>
</protein>